<feature type="region of interest" description="Disordered" evidence="1">
    <location>
        <begin position="42"/>
        <end position="71"/>
    </location>
</feature>
<name>A0AA87YWL1_FICCA</name>
<evidence type="ECO:0000313" key="3">
    <source>
        <dbReference type="EMBL" id="GMN24664.1"/>
    </source>
</evidence>
<dbReference type="Gene3D" id="1.10.510.10">
    <property type="entry name" value="Transferase(Phosphotransferase) domain 1"/>
    <property type="match status" value="1"/>
</dbReference>
<keyword evidence="5" id="KW-1185">Reference proteome</keyword>
<dbReference type="GO" id="GO:0004672">
    <property type="term" value="F:protein kinase activity"/>
    <property type="evidence" value="ECO:0007669"/>
    <property type="project" value="InterPro"/>
</dbReference>
<dbReference type="SUPFAM" id="SSF56112">
    <property type="entry name" value="Protein kinase-like (PK-like)"/>
    <property type="match status" value="1"/>
</dbReference>
<dbReference type="PROSITE" id="PS50011">
    <property type="entry name" value="PROTEIN_KINASE_DOM"/>
    <property type="match status" value="1"/>
</dbReference>
<dbReference type="EMBL" id="BTGU01001514">
    <property type="protein sequence ID" value="GMN24664.1"/>
    <property type="molecule type" value="Genomic_DNA"/>
</dbReference>
<dbReference type="InterPro" id="IPR011009">
    <property type="entry name" value="Kinase-like_dom_sf"/>
</dbReference>
<gene>
    <name evidence="3" type="ORF">TIFTF001_040594</name>
    <name evidence="4" type="ORF">TIFTF001_040603</name>
</gene>
<evidence type="ECO:0000313" key="5">
    <source>
        <dbReference type="Proteomes" id="UP001187192"/>
    </source>
</evidence>
<accession>A0AA87YWL1</accession>
<evidence type="ECO:0000256" key="1">
    <source>
        <dbReference type="SAM" id="MobiDB-lite"/>
    </source>
</evidence>
<protein>
    <recommendedName>
        <fullName evidence="2">Protein kinase domain-containing protein</fullName>
    </recommendedName>
</protein>
<feature type="compositionally biased region" description="Basic and acidic residues" evidence="1">
    <location>
        <begin position="42"/>
        <end position="68"/>
    </location>
</feature>
<dbReference type="PROSITE" id="PS00108">
    <property type="entry name" value="PROTEIN_KINASE_ST"/>
    <property type="match status" value="1"/>
</dbReference>
<reference evidence="4" key="1">
    <citation type="submission" date="2023-07" db="EMBL/GenBank/DDBJ databases">
        <title>draft genome sequence of fig (Ficus carica).</title>
        <authorList>
            <person name="Takahashi T."/>
            <person name="Nishimura K."/>
        </authorList>
    </citation>
    <scope>NUCLEOTIDE SEQUENCE</scope>
</reference>
<comment type="caution">
    <text evidence="4">The sequence shown here is derived from an EMBL/GenBank/DDBJ whole genome shotgun (WGS) entry which is preliminary data.</text>
</comment>
<dbReference type="Proteomes" id="UP001187192">
    <property type="component" value="Unassembled WGS sequence"/>
</dbReference>
<dbReference type="Gramene" id="FCD_00019775-RA">
    <property type="protein sequence ID" value="FCD_00019775-RA:cds"/>
    <property type="gene ID" value="FCD_00019775"/>
</dbReference>
<evidence type="ECO:0000259" key="2">
    <source>
        <dbReference type="PROSITE" id="PS50011"/>
    </source>
</evidence>
<dbReference type="AlphaFoldDB" id="A0AA87YWL1"/>
<evidence type="ECO:0000313" key="4">
    <source>
        <dbReference type="EMBL" id="GMN24708.1"/>
    </source>
</evidence>
<sequence>MVLQTTEGSDEGAIWTNLQRDPKRHGRGLHCRHKEDLRRVRTIGEDLHQRSEDNKSIDTPETSEKDFTAGRAVQDSARLGLLHEDTEQCVLHRDIKSANVLLDTDFSTKFGDVEDSDDGVGGDFWLLGAG</sequence>
<proteinExistence type="predicted"/>
<feature type="domain" description="Protein kinase" evidence="2">
    <location>
        <begin position="1"/>
        <end position="130"/>
    </location>
</feature>
<dbReference type="InterPro" id="IPR008271">
    <property type="entry name" value="Ser/Thr_kinase_AS"/>
</dbReference>
<organism evidence="4 5">
    <name type="scientific">Ficus carica</name>
    <name type="common">Common fig</name>
    <dbReference type="NCBI Taxonomy" id="3494"/>
    <lineage>
        <taxon>Eukaryota</taxon>
        <taxon>Viridiplantae</taxon>
        <taxon>Streptophyta</taxon>
        <taxon>Embryophyta</taxon>
        <taxon>Tracheophyta</taxon>
        <taxon>Spermatophyta</taxon>
        <taxon>Magnoliopsida</taxon>
        <taxon>eudicotyledons</taxon>
        <taxon>Gunneridae</taxon>
        <taxon>Pentapetalae</taxon>
        <taxon>rosids</taxon>
        <taxon>fabids</taxon>
        <taxon>Rosales</taxon>
        <taxon>Moraceae</taxon>
        <taxon>Ficeae</taxon>
        <taxon>Ficus</taxon>
    </lineage>
</organism>
<dbReference type="InterPro" id="IPR000719">
    <property type="entry name" value="Prot_kinase_dom"/>
</dbReference>
<dbReference type="GO" id="GO:0005524">
    <property type="term" value="F:ATP binding"/>
    <property type="evidence" value="ECO:0007669"/>
    <property type="project" value="InterPro"/>
</dbReference>
<dbReference type="EMBL" id="BTGU01001516">
    <property type="protein sequence ID" value="GMN24708.1"/>
    <property type="molecule type" value="Genomic_DNA"/>
</dbReference>